<dbReference type="InterPro" id="IPR036921">
    <property type="entry name" value="PurM-like_N_sf"/>
</dbReference>
<dbReference type="Gene3D" id="3.30.1330.10">
    <property type="entry name" value="PurM-like, N-terminal domain"/>
    <property type="match status" value="1"/>
</dbReference>
<dbReference type="RefSeq" id="WP_088754761.1">
    <property type="nucleotide sequence ID" value="NZ_NJGV01000006.1"/>
</dbReference>
<dbReference type="InterPro" id="IPR006283">
    <property type="entry name" value="ThiL-like"/>
</dbReference>
<organism evidence="4 5">
    <name type="scientific">Herbaspirillum aquaticum</name>
    <dbReference type="NCBI Taxonomy" id="568783"/>
    <lineage>
        <taxon>Bacteria</taxon>
        <taxon>Pseudomonadati</taxon>
        <taxon>Pseudomonadota</taxon>
        <taxon>Betaproteobacteria</taxon>
        <taxon>Burkholderiales</taxon>
        <taxon>Oxalobacteraceae</taxon>
        <taxon>Herbaspirillum</taxon>
    </lineage>
</organism>
<dbReference type="GO" id="GO:0009228">
    <property type="term" value="P:thiamine biosynthetic process"/>
    <property type="evidence" value="ECO:0007669"/>
    <property type="project" value="UniProtKB-KW"/>
</dbReference>
<dbReference type="Gene3D" id="3.90.650.10">
    <property type="entry name" value="PurM-like C-terminal domain"/>
    <property type="match status" value="1"/>
</dbReference>
<dbReference type="InterPro" id="IPR036676">
    <property type="entry name" value="PurM-like_C_sf"/>
</dbReference>
<dbReference type="AlphaFoldDB" id="A0A225SWJ6"/>
<feature type="domain" description="PurM-like N-terminal" evidence="2">
    <location>
        <begin position="52"/>
        <end position="156"/>
    </location>
</feature>
<comment type="caution">
    <text evidence="4">The sequence shown here is derived from an EMBL/GenBank/DDBJ whole genome shotgun (WGS) entry which is preliminary data.</text>
</comment>
<dbReference type="EMBL" id="NJGV01000006">
    <property type="protein sequence ID" value="OWY35349.1"/>
    <property type="molecule type" value="Genomic_DNA"/>
</dbReference>
<dbReference type="GO" id="GO:0009030">
    <property type="term" value="F:thiamine-phosphate kinase activity"/>
    <property type="evidence" value="ECO:0007669"/>
    <property type="project" value="InterPro"/>
</dbReference>
<evidence type="ECO:0000259" key="3">
    <source>
        <dbReference type="Pfam" id="PF02769"/>
    </source>
</evidence>
<dbReference type="NCBIfam" id="TIGR04049">
    <property type="entry name" value="AIR_rel_sll0787"/>
    <property type="match status" value="1"/>
</dbReference>
<dbReference type="Pfam" id="PF02769">
    <property type="entry name" value="AIRS_C"/>
    <property type="match status" value="1"/>
</dbReference>
<evidence type="ECO:0000256" key="1">
    <source>
        <dbReference type="ARBA" id="ARBA00022977"/>
    </source>
</evidence>
<dbReference type="PANTHER" id="PTHR30270:SF0">
    <property type="entry name" value="THIAMINE-MONOPHOSPHATE KINASE"/>
    <property type="match status" value="1"/>
</dbReference>
<keyword evidence="1" id="KW-0784">Thiamine biosynthesis</keyword>
<accession>A0A225SWJ6</accession>
<dbReference type="InterPro" id="IPR016188">
    <property type="entry name" value="PurM-like_N"/>
</dbReference>
<proteinExistence type="predicted"/>
<protein>
    <recommendedName>
        <fullName evidence="6">Sll0787 family AIR synthase-like protein</fullName>
    </recommendedName>
</protein>
<dbReference type="Pfam" id="PF00586">
    <property type="entry name" value="AIRS"/>
    <property type="match status" value="1"/>
</dbReference>
<dbReference type="SUPFAM" id="SSF56042">
    <property type="entry name" value="PurM C-terminal domain-like"/>
    <property type="match status" value="1"/>
</dbReference>
<evidence type="ECO:0000313" key="5">
    <source>
        <dbReference type="Proteomes" id="UP000214747"/>
    </source>
</evidence>
<dbReference type="SUPFAM" id="SSF55326">
    <property type="entry name" value="PurM N-terminal domain-like"/>
    <property type="match status" value="1"/>
</dbReference>
<name>A0A225SWJ6_9BURK</name>
<dbReference type="InterPro" id="IPR011413">
    <property type="entry name" value="UCP036540_AIR"/>
</dbReference>
<dbReference type="PANTHER" id="PTHR30270">
    <property type="entry name" value="THIAMINE-MONOPHOSPHATE KINASE"/>
    <property type="match status" value="1"/>
</dbReference>
<sequence>MNARHGSAALAQIVEALRSSRGIAHKRDIDAVMQALPMAAAIRHQGHTLAVGDDCAAIPDGDGYLLFAIEGFINEFVEQQPWFAGYCGVMVNVSDIYAMGGRPLAVVDALWSRGDEAARPILEGLAEGARVYGVPLVGGHSNGRNDREQLSVAIMGRAKRLLTSFDARSGEHLVAAIDLRGRFQEPYAYWNASTGAPAERLRADLEVLPGLAEAGLVRAAKDISMAGVIGTALMLLECSGKGAVIDLDAVPRPPEADFLRWLGAFPSYGFLLSVAGEDLQEVLSRFAARDIAAAAIGRIDDSRQLDLCMQGQRLPFWNLAEEALIGCGPRRES</sequence>
<dbReference type="CDD" id="cd02192">
    <property type="entry name" value="PurM-like3"/>
    <property type="match status" value="1"/>
</dbReference>
<dbReference type="InterPro" id="IPR010918">
    <property type="entry name" value="PurM-like_C_dom"/>
</dbReference>
<dbReference type="PIRSF" id="PIRSF036540">
    <property type="entry name" value="UCP036540_AIR"/>
    <property type="match status" value="1"/>
</dbReference>
<keyword evidence="5" id="KW-1185">Reference proteome</keyword>
<dbReference type="InterPro" id="IPR024030">
    <property type="entry name" value="AIR_synthase-rel_sll0787"/>
</dbReference>
<gene>
    <name evidence="4" type="ORF">CEJ45_08745</name>
</gene>
<feature type="domain" description="PurM-like C-terminal" evidence="3">
    <location>
        <begin position="199"/>
        <end position="304"/>
    </location>
</feature>
<dbReference type="Proteomes" id="UP000214747">
    <property type="component" value="Unassembled WGS sequence"/>
</dbReference>
<reference evidence="4 5" key="1">
    <citation type="journal article" date="2010" name="Int. J. Syst. Evol. Microbiol.">
        <title>Reclassification of Herbaspirillum putei as a later heterotypic synonym of Herbaspirillum huttiense, with the description of H. huttiense subsp. huttiense subsp. nov. and H. huttiense subsp. putei subsp. nov., comb. nov., and description of Herbaspirillum aquaticum sp. nov.</title>
        <authorList>
            <person name="Dobritsa A.P."/>
            <person name="Reddy M.C."/>
            <person name="Samadpour M."/>
        </authorList>
    </citation>
    <scope>NUCLEOTIDE SEQUENCE [LARGE SCALE GENOMIC DNA]</scope>
    <source>
        <strain evidence="4 5">IEH 4430</strain>
    </source>
</reference>
<evidence type="ECO:0008006" key="6">
    <source>
        <dbReference type="Google" id="ProtNLM"/>
    </source>
</evidence>
<evidence type="ECO:0000259" key="2">
    <source>
        <dbReference type="Pfam" id="PF00586"/>
    </source>
</evidence>
<evidence type="ECO:0000313" key="4">
    <source>
        <dbReference type="EMBL" id="OWY35349.1"/>
    </source>
</evidence>